<organism evidence="2">
    <name type="scientific">Spodoptera frugiperda</name>
    <name type="common">Fall armyworm</name>
    <dbReference type="NCBI Taxonomy" id="7108"/>
    <lineage>
        <taxon>Eukaryota</taxon>
        <taxon>Metazoa</taxon>
        <taxon>Ecdysozoa</taxon>
        <taxon>Arthropoda</taxon>
        <taxon>Hexapoda</taxon>
        <taxon>Insecta</taxon>
        <taxon>Pterygota</taxon>
        <taxon>Neoptera</taxon>
        <taxon>Endopterygota</taxon>
        <taxon>Lepidoptera</taxon>
        <taxon>Glossata</taxon>
        <taxon>Ditrysia</taxon>
        <taxon>Noctuoidea</taxon>
        <taxon>Noctuidae</taxon>
        <taxon>Amphipyrinae</taxon>
        <taxon>Spodoptera</taxon>
    </lineage>
</organism>
<dbReference type="AlphaFoldDB" id="A0A2H1W3V3"/>
<dbReference type="EMBL" id="ODYU01006164">
    <property type="protein sequence ID" value="SOQ47779.1"/>
    <property type="molecule type" value="Genomic_DNA"/>
</dbReference>
<feature type="domain" description="MCMDC2 N-terminal" evidence="1">
    <location>
        <begin position="11"/>
        <end position="116"/>
    </location>
</feature>
<gene>
    <name evidence="2" type="ORF">SFRICE_017711</name>
</gene>
<name>A0A2H1W3V3_SPOFR</name>
<evidence type="ECO:0000259" key="1">
    <source>
        <dbReference type="Pfam" id="PF26063"/>
    </source>
</evidence>
<accession>A0A2H1W3V3</accession>
<reference evidence="2" key="1">
    <citation type="submission" date="2016-07" db="EMBL/GenBank/DDBJ databases">
        <authorList>
            <person name="Bretaudeau A."/>
        </authorList>
    </citation>
    <scope>NUCLEOTIDE SEQUENCE</scope>
    <source>
        <strain evidence="2">Rice</strain>
        <tissue evidence="2">Whole body</tissue>
    </source>
</reference>
<sequence>MTLPMSLANELQCELLLYLDIRRYLADMRDNCEDFLEQLTEKTLCKFPPLRFLLEIDVMDLLDVSPELGEFLMAEPNKFQGMCNDILFACVQASDIEARNNIEYAQVAVILRLKSVPTDSNFNSHYCKGLVNIDGLLLSVSKPENYVLHSVWSCPEECDGNEVILHYIPKHPPRCNLCKSILFENSGLRQCGEQVTATFKIRDQLQPKTLKITDDLISKLFLGTRYIIHTVVSKKITKVWSLENIKPLATPITSSIPKDVADLFKACKETPWKFIYCLASSIGVNVCPLHCFMHLKINLLLSLTSVKANAVSGASILHVLVGGFDTRYVGEIMANAAKLADRSVILGASNSVAQTVLIASSGGVCVMPLPLHIYSHKQVSAVLAAIETGEMNTGTTLTKLNAAVWAQGMDFKKMILFNVASVFGNVCRGDCGEYYDEINEFVLQRAVEPVGVCKEEIKALKDVAAYIDVVAGIEVVIDEMTKNLLQNYFLAARKENTKIVCVGSMNALVAICLTSARLCRRRVTNIDDAVFAIWLHVCGSPEPRFAPEEYLQTPADVRKLQKVITSFKHWLEEFTGCCLL</sequence>
<dbReference type="InterPro" id="IPR058769">
    <property type="entry name" value="MCMDC2_N"/>
</dbReference>
<dbReference type="Pfam" id="PF26063">
    <property type="entry name" value="MCMDC2_N"/>
    <property type="match status" value="1"/>
</dbReference>
<proteinExistence type="predicted"/>
<evidence type="ECO:0000313" key="2">
    <source>
        <dbReference type="EMBL" id="SOQ47779.1"/>
    </source>
</evidence>
<protein>
    <submittedName>
        <fullName evidence="2">SFRICE_017711</fullName>
    </submittedName>
</protein>